<feature type="domain" description="HPt" evidence="2">
    <location>
        <begin position="26"/>
        <end position="104"/>
    </location>
</feature>
<dbReference type="GO" id="GO:0004672">
    <property type="term" value="F:protein kinase activity"/>
    <property type="evidence" value="ECO:0007669"/>
    <property type="project" value="UniProtKB-ARBA"/>
</dbReference>
<reference evidence="3 4" key="1">
    <citation type="submission" date="2017-07" db="EMBL/GenBank/DDBJ databases">
        <title>Draft Genome Sequences of Select Purple Nonsulfur Bacteria.</title>
        <authorList>
            <person name="Lasarre B."/>
            <person name="Mckinlay J.B."/>
        </authorList>
    </citation>
    <scope>NUCLEOTIDE SEQUENCE [LARGE SCALE GENOMIC DNA]</scope>
    <source>
        <strain evidence="3 4">DSM 11290</strain>
    </source>
</reference>
<dbReference type="EMBL" id="NPEV01000059">
    <property type="protein sequence ID" value="RAI24991.1"/>
    <property type="molecule type" value="Genomic_DNA"/>
</dbReference>
<comment type="caution">
    <text evidence="3">The sequence shown here is derived from an EMBL/GenBank/DDBJ whole genome shotgun (WGS) entry which is preliminary data.</text>
</comment>
<dbReference type="Pfam" id="PF01627">
    <property type="entry name" value="Hpt"/>
    <property type="match status" value="1"/>
</dbReference>
<evidence type="ECO:0000313" key="4">
    <source>
        <dbReference type="Proteomes" id="UP000249299"/>
    </source>
</evidence>
<evidence type="ECO:0000259" key="2">
    <source>
        <dbReference type="Pfam" id="PF01627"/>
    </source>
</evidence>
<evidence type="ECO:0000313" key="3">
    <source>
        <dbReference type="EMBL" id="RAI24991.1"/>
    </source>
</evidence>
<organism evidence="3 4">
    <name type="scientific">Rhodobium orientis</name>
    <dbReference type="NCBI Taxonomy" id="34017"/>
    <lineage>
        <taxon>Bacteria</taxon>
        <taxon>Pseudomonadati</taxon>
        <taxon>Pseudomonadota</taxon>
        <taxon>Alphaproteobacteria</taxon>
        <taxon>Hyphomicrobiales</taxon>
        <taxon>Rhodobiaceae</taxon>
        <taxon>Rhodobium</taxon>
    </lineage>
</organism>
<keyword evidence="1" id="KW-0902">Two-component regulatory system</keyword>
<accession>A0A327JGD7</accession>
<dbReference type="RefSeq" id="WP_111436184.1">
    <property type="nucleotide sequence ID" value="NZ_JACIGG010000008.1"/>
</dbReference>
<keyword evidence="4" id="KW-1185">Reference proteome</keyword>
<dbReference type="AlphaFoldDB" id="A0A327JGD7"/>
<proteinExistence type="predicted"/>
<dbReference type="OrthoDB" id="7864232at2"/>
<dbReference type="Proteomes" id="UP000249299">
    <property type="component" value="Unassembled WGS sequence"/>
</dbReference>
<evidence type="ECO:0000256" key="1">
    <source>
        <dbReference type="ARBA" id="ARBA00023012"/>
    </source>
</evidence>
<dbReference type="GO" id="GO:0000160">
    <property type="term" value="P:phosphorelay signal transduction system"/>
    <property type="evidence" value="ECO:0007669"/>
    <property type="project" value="UniProtKB-KW"/>
</dbReference>
<protein>
    <recommendedName>
        <fullName evidence="2">HPt domain-containing protein</fullName>
    </recommendedName>
</protein>
<gene>
    <name evidence="3" type="ORF">CH339_20125</name>
</gene>
<dbReference type="InterPro" id="IPR008207">
    <property type="entry name" value="Sig_transdc_His_kin_Hpt_dom"/>
</dbReference>
<dbReference type="InterPro" id="IPR036641">
    <property type="entry name" value="HPT_dom_sf"/>
</dbReference>
<sequence length="111" mass="11879">MAATPVSPALKRVATRFAARLPSRFDQLEGCAKALSVESYASEMDALHVSLHEFAGIAPLLGYKELGDRARDAETLILELKARSAPPTREDLAALRSMAMALRNTVPADGA</sequence>
<dbReference type="SUPFAM" id="SSF47226">
    <property type="entry name" value="Histidine-containing phosphotransfer domain, HPT domain"/>
    <property type="match status" value="1"/>
</dbReference>
<dbReference type="Gene3D" id="1.20.120.160">
    <property type="entry name" value="HPT domain"/>
    <property type="match status" value="1"/>
</dbReference>
<name>A0A327JGD7_9HYPH</name>